<proteinExistence type="predicted"/>
<evidence type="ECO:0000313" key="3">
    <source>
        <dbReference type="Proteomes" id="UP000573327"/>
    </source>
</evidence>
<evidence type="ECO:0000256" key="1">
    <source>
        <dbReference type="SAM" id="SignalP"/>
    </source>
</evidence>
<name>A0A7W7SHS3_9ACTN</name>
<protein>
    <recommendedName>
        <fullName evidence="4">Secreted protein</fullName>
    </recommendedName>
</protein>
<feature type="signal peptide" evidence="1">
    <location>
        <begin position="1"/>
        <end position="30"/>
    </location>
</feature>
<sequence>MLSARATRLLAAATLTLGATLTLSPSQAFAAAEGNYSIGSGSCQAVEKIELHWVNGAYHDEMANNPTQNSASDPYWCRFTMYDNGNLIWSSAPATGTGAQSPWFYDGPGHYMKACVQRYYNGTPQGSASCGPLN</sequence>
<dbReference type="RefSeq" id="WP_184922101.1">
    <property type="nucleotide sequence ID" value="NZ_JACHJR010000001.1"/>
</dbReference>
<comment type="caution">
    <text evidence="2">The sequence shown here is derived from an EMBL/GenBank/DDBJ whole genome shotgun (WGS) entry which is preliminary data.</text>
</comment>
<evidence type="ECO:0008006" key="4">
    <source>
        <dbReference type="Google" id="ProtNLM"/>
    </source>
</evidence>
<gene>
    <name evidence="2" type="ORF">F4556_006229</name>
</gene>
<feature type="chain" id="PRO_5031060400" description="Secreted protein" evidence="1">
    <location>
        <begin position="31"/>
        <end position="134"/>
    </location>
</feature>
<keyword evidence="1" id="KW-0732">Signal</keyword>
<keyword evidence="3" id="KW-1185">Reference proteome</keyword>
<dbReference type="EMBL" id="JACHJR010000001">
    <property type="protein sequence ID" value="MBB4950694.1"/>
    <property type="molecule type" value="Genomic_DNA"/>
</dbReference>
<organism evidence="2 3">
    <name type="scientific">Kitasatospora gansuensis</name>
    <dbReference type="NCBI Taxonomy" id="258050"/>
    <lineage>
        <taxon>Bacteria</taxon>
        <taxon>Bacillati</taxon>
        <taxon>Actinomycetota</taxon>
        <taxon>Actinomycetes</taxon>
        <taxon>Kitasatosporales</taxon>
        <taxon>Streptomycetaceae</taxon>
        <taxon>Kitasatospora</taxon>
    </lineage>
</organism>
<reference evidence="2 3" key="1">
    <citation type="submission" date="2020-08" db="EMBL/GenBank/DDBJ databases">
        <title>Sequencing the genomes of 1000 actinobacteria strains.</title>
        <authorList>
            <person name="Klenk H.-P."/>
        </authorList>
    </citation>
    <scope>NUCLEOTIDE SEQUENCE [LARGE SCALE GENOMIC DNA]</scope>
    <source>
        <strain evidence="2 3">DSM 44786</strain>
    </source>
</reference>
<dbReference type="Proteomes" id="UP000573327">
    <property type="component" value="Unassembled WGS sequence"/>
</dbReference>
<accession>A0A7W7SHS3</accession>
<dbReference type="AlphaFoldDB" id="A0A7W7SHS3"/>
<evidence type="ECO:0000313" key="2">
    <source>
        <dbReference type="EMBL" id="MBB4950694.1"/>
    </source>
</evidence>